<accession>A0A367FR25</accession>
<proteinExistence type="predicted"/>
<dbReference type="AlphaFoldDB" id="A0A367FR25"/>
<organism evidence="3 4">
    <name type="scientific">Sphaerisporangium album</name>
    <dbReference type="NCBI Taxonomy" id="509200"/>
    <lineage>
        <taxon>Bacteria</taxon>
        <taxon>Bacillati</taxon>
        <taxon>Actinomycetota</taxon>
        <taxon>Actinomycetes</taxon>
        <taxon>Streptosporangiales</taxon>
        <taxon>Streptosporangiaceae</taxon>
        <taxon>Sphaerisporangium</taxon>
    </lineage>
</organism>
<keyword evidence="4" id="KW-1185">Reference proteome</keyword>
<comment type="caution">
    <text evidence="3">The sequence shown here is derived from an EMBL/GenBank/DDBJ whole genome shotgun (WGS) entry which is preliminary data.</text>
</comment>
<dbReference type="Pfam" id="PF03713">
    <property type="entry name" value="DUF305"/>
    <property type="match status" value="1"/>
</dbReference>
<reference evidence="3 4" key="1">
    <citation type="submission" date="2018-06" db="EMBL/GenBank/DDBJ databases">
        <title>Sphaerisporangium craniellae sp. nov., isolated from a marine sponge in the South China Sea.</title>
        <authorList>
            <person name="Li L."/>
        </authorList>
    </citation>
    <scope>NUCLEOTIDE SEQUENCE [LARGE SCALE GENOMIC DNA]</scope>
    <source>
        <strain evidence="3 4">CCTCC AA 208026</strain>
    </source>
</reference>
<dbReference type="OrthoDB" id="26872at2"/>
<sequence length="193" mass="20640">MRGLRVAGVLVGGLALAVPVLAGCAPASGGAVIVAATYDAPDVPWNLTDVLFCREMILHYRQSLTLAGIVGGRARDPFVKDMAARITADETPRIDAMAASLRAWRFTVPDARNPPDHQMPGMPSPAQILLLTGKAGAEFDRLWLTALARHTDYGARLAEKARDEGKDRATVALARTIAAAERARVARIVAHLR</sequence>
<feature type="domain" description="DUF305" evidence="2">
    <location>
        <begin position="49"/>
        <end position="188"/>
    </location>
</feature>
<dbReference type="PANTHER" id="PTHR36933">
    <property type="entry name" value="SLL0788 PROTEIN"/>
    <property type="match status" value="1"/>
</dbReference>
<dbReference type="PROSITE" id="PS51257">
    <property type="entry name" value="PROKAR_LIPOPROTEIN"/>
    <property type="match status" value="1"/>
</dbReference>
<dbReference type="Proteomes" id="UP000253094">
    <property type="component" value="Unassembled WGS sequence"/>
</dbReference>
<evidence type="ECO:0000313" key="4">
    <source>
        <dbReference type="Proteomes" id="UP000253094"/>
    </source>
</evidence>
<evidence type="ECO:0000256" key="1">
    <source>
        <dbReference type="SAM" id="SignalP"/>
    </source>
</evidence>
<feature type="chain" id="PRO_5038413129" evidence="1">
    <location>
        <begin position="23"/>
        <end position="193"/>
    </location>
</feature>
<evidence type="ECO:0000259" key="2">
    <source>
        <dbReference type="Pfam" id="PF03713"/>
    </source>
</evidence>
<gene>
    <name evidence="3" type="ORF">DQ384_07660</name>
</gene>
<dbReference type="Gene3D" id="1.20.1260.10">
    <property type="match status" value="1"/>
</dbReference>
<evidence type="ECO:0000313" key="3">
    <source>
        <dbReference type="EMBL" id="RCG32359.1"/>
    </source>
</evidence>
<keyword evidence="1" id="KW-0732">Signal</keyword>
<dbReference type="RefSeq" id="WP_114027973.1">
    <property type="nucleotide sequence ID" value="NZ_QOIL01000003.1"/>
</dbReference>
<dbReference type="PANTHER" id="PTHR36933:SF1">
    <property type="entry name" value="SLL0788 PROTEIN"/>
    <property type="match status" value="1"/>
</dbReference>
<protein>
    <submittedName>
        <fullName evidence="3">DUF305 domain-containing protein</fullName>
    </submittedName>
</protein>
<dbReference type="InterPro" id="IPR012347">
    <property type="entry name" value="Ferritin-like"/>
</dbReference>
<dbReference type="EMBL" id="QOIL01000003">
    <property type="protein sequence ID" value="RCG32359.1"/>
    <property type="molecule type" value="Genomic_DNA"/>
</dbReference>
<name>A0A367FR25_9ACTN</name>
<dbReference type="InterPro" id="IPR005183">
    <property type="entry name" value="DUF305_CopM-like"/>
</dbReference>
<feature type="signal peptide" evidence="1">
    <location>
        <begin position="1"/>
        <end position="22"/>
    </location>
</feature>